<evidence type="ECO:0000259" key="10">
    <source>
        <dbReference type="PROSITE" id="PS51982"/>
    </source>
</evidence>
<keyword evidence="4 6" id="KW-0371">Homeobox</keyword>
<dbReference type="GO" id="GO:0000978">
    <property type="term" value="F:RNA polymerase II cis-regulatory region sequence-specific DNA binding"/>
    <property type="evidence" value="ECO:0007669"/>
    <property type="project" value="TreeGrafter"/>
</dbReference>
<dbReference type="CDD" id="cd00086">
    <property type="entry name" value="homeodomain"/>
    <property type="match status" value="2"/>
</dbReference>
<feature type="compositionally biased region" description="Basic residues" evidence="8">
    <location>
        <begin position="1036"/>
        <end position="1049"/>
    </location>
</feature>
<feature type="compositionally biased region" description="Basic and acidic residues" evidence="8">
    <location>
        <begin position="832"/>
        <end position="844"/>
    </location>
</feature>
<evidence type="ECO:0000313" key="12">
    <source>
        <dbReference type="Proteomes" id="UP001497497"/>
    </source>
</evidence>
<dbReference type="InterPro" id="IPR038216">
    <property type="entry name" value="SATB_CUTL_sf"/>
</dbReference>
<feature type="compositionally biased region" description="Polar residues" evidence="8">
    <location>
        <begin position="433"/>
        <end position="448"/>
    </location>
</feature>
<evidence type="ECO:0000256" key="8">
    <source>
        <dbReference type="SAM" id="MobiDB-lite"/>
    </source>
</evidence>
<evidence type="ECO:0000256" key="5">
    <source>
        <dbReference type="ARBA" id="ARBA00023242"/>
    </source>
</evidence>
<evidence type="ECO:0000259" key="9">
    <source>
        <dbReference type="PROSITE" id="PS50071"/>
    </source>
</evidence>
<feature type="domain" description="Homeobox" evidence="9">
    <location>
        <begin position="1044"/>
        <end position="1114"/>
    </location>
</feature>
<dbReference type="InterPro" id="IPR039673">
    <property type="entry name" value="SATB1/SATB2"/>
</dbReference>
<dbReference type="InterPro" id="IPR038224">
    <property type="entry name" value="SATB_ULD_sf"/>
</dbReference>
<dbReference type="PANTHER" id="PTHR15116">
    <property type="entry name" value="DNA-BINDING PROTEIN SATB FAMILY MEMBER"/>
    <property type="match status" value="1"/>
</dbReference>
<evidence type="ECO:0000256" key="1">
    <source>
        <dbReference type="ARBA" id="ARBA00022737"/>
    </source>
</evidence>
<feature type="compositionally biased region" description="Basic and acidic residues" evidence="8">
    <location>
        <begin position="793"/>
        <end position="803"/>
    </location>
</feature>
<feature type="compositionally biased region" description="Pro residues" evidence="8">
    <location>
        <begin position="148"/>
        <end position="167"/>
    </location>
</feature>
<dbReference type="SMART" id="SM00389">
    <property type="entry name" value="HOX"/>
    <property type="match status" value="2"/>
</dbReference>
<dbReference type="Gene3D" id="3.10.20.710">
    <property type="entry name" value="SATB, ubiquitin-like oligomerisation domain"/>
    <property type="match status" value="1"/>
</dbReference>
<name>A0AAV2I7P5_LYMST</name>
<organism evidence="11 12">
    <name type="scientific">Lymnaea stagnalis</name>
    <name type="common">Great pond snail</name>
    <name type="synonym">Helix stagnalis</name>
    <dbReference type="NCBI Taxonomy" id="6523"/>
    <lineage>
        <taxon>Eukaryota</taxon>
        <taxon>Metazoa</taxon>
        <taxon>Spiralia</taxon>
        <taxon>Lophotrochozoa</taxon>
        <taxon>Mollusca</taxon>
        <taxon>Gastropoda</taxon>
        <taxon>Heterobranchia</taxon>
        <taxon>Euthyneura</taxon>
        <taxon>Panpulmonata</taxon>
        <taxon>Hygrophila</taxon>
        <taxon>Lymnaeoidea</taxon>
        <taxon>Lymnaeidae</taxon>
        <taxon>Lymnaea</taxon>
    </lineage>
</organism>
<dbReference type="Pfam" id="PF16534">
    <property type="entry name" value="ULD"/>
    <property type="match status" value="1"/>
</dbReference>
<keyword evidence="1" id="KW-0677">Repeat</keyword>
<evidence type="ECO:0000256" key="4">
    <source>
        <dbReference type="ARBA" id="ARBA00023155"/>
    </source>
</evidence>
<accession>A0AAV2I7P5</accession>
<feature type="compositionally biased region" description="Low complexity" evidence="8">
    <location>
        <begin position="999"/>
        <end position="1014"/>
    </location>
</feature>
<feature type="region of interest" description="Disordered" evidence="8">
    <location>
        <begin position="959"/>
        <end position="1050"/>
    </location>
</feature>
<proteinExistence type="predicted"/>
<feature type="region of interest" description="Disordered" evidence="8">
    <location>
        <begin position="1117"/>
        <end position="1136"/>
    </location>
</feature>
<feature type="compositionally biased region" description="Pro residues" evidence="8">
    <location>
        <begin position="176"/>
        <end position="187"/>
    </location>
</feature>
<feature type="compositionally biased region" description="Low complexity" evidence="8">
    <location>
        <begin position="717"/>
        <end position="732"/>
    </location>
</feature>
<dbReference type="GO" id="GO:0006338">
    <property type="term" value="P:chromatin remodeling"/>
    <property type="evidence" value="ECO:0007669"/>
    <property type="project" value="InterPro"/>
</dbReference>
<feature type="region of interest" description="Disordered" evidence="8">
    <location>
        <begin position="703"/>
        <end position="744"/>
    </location>
</feature>
<feature type="compositionally biased region" description="Basic residues" evidence="8">
    <location>
        <begin position="1015"/>
        <end position="1029"/>
    </location>
</feature>
<keyword evidence="3 6" id="KW-0238">DNA-binding</keyword>
<feature type="compositionally biased region" description="Polar residues" evidence="8">
    <location>
        <begin position="980"/>
        <end position="991"/>
    </location>
</feature>
<feature type="compositionally biased region" description="Basic and acidic residues" evidence="8">
    <location>
        <begin position="856"/>
        <end position="876"/>
    </location>
</feature>
<feature type="compositionally biased region" description="Low complexity" evidence="8">
    <location>
        <begin position="962"/>
        <end position="979"/>
    </location>
</feature>
<feature type="domain" description="Homeobox" evidence="9">
    <location>
        <begin position="547"/>
        <end position="617"/>
    </location>
</feature>
<feature type="DNA-binding region" description="Homeobox" evidence="6">
    <location>
        <begin position="549"/>
        <end position="618"/>
    </location>
</feature>
<keyword evidence="2" id="KW-0832">Ubl conjugation</keyword>
<evidence type="ECO:0000256" key="3">
    <source>
        <dbReference type="ARBA" id="ARBA00023125"/>
    </source>
</evidence>
<dbReference type="Proteomes" id="UP001497497">
    <property type="component" value="Unassembled WGS sequence"/>
</dbReference>
<sequence length="1136" mass="123997">MTAFSGLAGHHVASPATGPRGGGDVTAHVSDVSASGNVPQRMDTDTNDSRTVDLYDGGDDEEDDDDDEETLVVNIISPECCRRSDPASGSNPPLSLPRAAPSPPPAVATPMSGSPRASPNPRTMTSPSSAASFYGESTSSPRPRKMASPPPAACPRKMSPPAPPNPRAPATEVPLTPRPPKVSPPPLSHTLQEPPPKKSSSSAAKSSSSRSLPIHCVIEQAESEDDAASMETQASVILDTYAILPGATLFSEIITASLSKLGYSSGETTGAKGGLQLKNWKTLSFSAVTDHTEATVEEILGEITSVATLRIKLLSRAKSSSSSDDVKGKLLQLLLTKSKDFLLQAGCPIEQSLLEAISTGDTTQCISDHICSSFNDWYTQQKGSNLALSVMSAHSTPSVMPVKPSPLASSDSSLATPKGKSIKKESKCDSPSMMVSPQTPSMAASSPQANSPAIVLSAPMTTDHLIIKTENVSNFQPDLSDVGHALQFSGRCDAISPQCNKSLTDKSMDRNTLRAELYKISRSPGEGNIPSTLQSHPANPYLGLMPGKTRIRTSFDPEHEIPRLQKWFTDNQHPTREQMMRFMQELNGLESRKGRRPLDLTNIIYWFKNARAAQRRATKALDDSFENEENVDMNSAGSGNSVTDCVPPYLPNKNAVYMIPFHPYPHLMTGSHGDSSGITSGAGVDEPYDLSITKRPSEISKIANGKEDKTNKHGQSHSESPSPTKSSSASSESESRGETNKKKKIYCTPRFPALLDVASKMHQEIPARSNDVYHGNGNQSGGRTSPCRSGSSDMEHSSKHDDMSNSFSGLVMPIINGTSAAEHFLSNLKIKHENGDQSSREHNCSSRGNYRHPSHNSRDSGLELGQVKKEHDRMDCSDDDNSDDSYNSEEELKMRMKQNASVVVDYASAMHNNVSRLTAANMAALSLAQMGQSLHIPQLPPSLAMAYYPMDPRFYSQTGVQHSLSSSPPSSLAATHPSHLSQLSLRQTQDPNPHVDSRSPLSSPSSMQQSMNQMNHHHHHHQNQQHHQRQSPQEHHHSHHSEPRKRRTRVFIDPLTEIPKLEKWFTEDTHPSAFMIDKYCEELNKCEYRHKFPKLEPKNVQLWFKNHRAKVKRMKVSYDGQGDPDGHLCLDDDMDD</sequence>
<comment type="caution">
    <text evidence="11">The sequence shown here is derived from an EMBL/GenBank/DDBJ whole genome shotgun (WGS) entry which is preliminary data.</text>
</comment>
<dbReference type="PROSITE" id="PS51982">
    <property type="entry name" value="CMP"/>
    <property type="match status" value="1"/>
</dbReference>
<feature type="region of interest" description="Disordered" evidence="8">
    <location>
        <begin position="768"/>
        <end position="805"/>
    </location>
</feature>
<dbReference type="Gene3D" id="1.10.260.70">
    <property type="entry name" value="SATB, CULT domain"/>
    <property type="match status" value="1"/>
</dbReference>
<dbReference type="Pfam" id="PF00046">
    <property type="entry name" value="Homeodomain"/>
    <property type="match status" value="1"/>
</dbReference>
<evidence type="ECO:0000256" key="6">
    <source>
        <dbReference type="PROSITE-ProRule" id="PRU00108"/>
    </source>
</evidence>
<evidence type="ECO:0000256" key="2">
    <source>
        <dbReference type="ARBA" id="ARBA00022843"/>
    </source>
</evidence>
<dbReference type="Gene3D" id="1.10.10.60">
    <property type="entry name" value="Homeodomain-like"/>
    <property type="match status" value="2"/>
</dbReference>
<feature type="region of interest" description="Disordered" evidence="8">
    <location>
        <begin position="1"/>
        <end position="212"/>
    </location>
</feature>
<protein>
    <submittedName>
        <fullName evidence="11">Uncharacterized protein</fullName>
    </submittedName>
</protein>
<gene>
    <name evidence="11" type="ORF">GSLYS_00015588001</name>
</gene>
<comment type="subcellular location">
    <subcellularLocation>
        <location evidence="6 7">Nucleus</location>
    </subcellularLocation>
</comment>
<feature type="compositionally biased region" description="Low complexity" evidence="8">
    <location>
        <begin position="90"/>
        <end position="99"/>
    </location>
</feature>
<dbReference type="EMBL" id="CAXITT010000463">
    <property type="protein sequence ID" value="CAL1541982.1"/>
    <property type="molecule type" value="Genomic_DNA"/>
</dbReference>
<feature type="domain" description="CMP" evidence="10">
    <location>
        <begin position="209"/>
        <end position="315"/>
    </location>
</feature>
<dbReference type="PANTHER" id="PTHR15116:SF16">
    <property type="entry name" value="DEFECTIVE PROVENTRICULUS, ISOFORM A"/>
    <property type="match status" value="1"/>
</dbReference>
<evidence type="ECO:0000313" key="11">
    <source>
        <dbReference type="EMBL" id="CAL1541982.1"/>
    </source>
</evidence>
<dbReference type="InterPro" id="IPR032392">
    <property type="entry name" value="ULD"/>
</dbReference>
<feature type="region of interest" description="Disordered" evidence="8">
    <location>
        <begin position="398"/>
        <end position="448"/>
    </location>
</feature>
<dbReference type="AlphaFoldDB" id="A0AAV2I7P5"/>
<keyword evidence="12" id="KW-1185">Reference proteome</keyword>
<feature type="DNA-binding region" description="Homeobox" evidence="6">
    <location>
        <begin position="1046"/>
        <end position="1115"/>
    </location>
</feature>
<dbReference type="GO" id="GO:0005634">
    <property type="term" value="C:nucleus"/>
    <property type="evidence" value="ECO:0007669"/>
    <property type="project" value="UniProtKB-SubCell"/>
</dbReference>
<feature type="compositionally biased region" description="Acidic residues" evidence="8">
    <location>
        <begin position="56"/>
        <end position="70"/>
    </location>
</feature>
<feature type="region of interest" description="Disordered" evidence="8">
    <location>
        <begin position="832"/>
        <end position="891"/>
    </location>
</feature>
<dbReference type="GO" id="GO:0000981">
    <property type="term" value="F:DNA-binding transcription factor activity, RNA polymerase II-specific"/>
    <property type="evidence" value="ECO:0007669"/>
    <property type="project" value="TreeGrafter"/>
</dbReference>
<feature type="compositionally biased region" description="Acidic residues" evidence="8">
    <location>
        <begin position="877"/>
        <end position="889"/>
    </location>
</feature>
<feature type="compositionally biased region" description="Polar residues" evidence="8">
    <location>
        <begin position="781"/>
        <end position="792"/>
    </location>
</feature>
<dbReference type="SUPFAM" id="SSF46689">
    <property type="entry name" value="Homeodomain-like"/>
    <property type="match status" value="2"/>
</dbReference>
<feature type="compositionally biased region" description="Low complexity" evidence="8">
    <location>
        <begin position="405"/>
        <end position="415"/>
    </location>
</feature>
<dbReference type="InterPro" id="IPR009057">
    <property type="entry name" value="Homeodomain-like_sf"/>
</dbReference>
<reference evidence="11 12" key="1">
    <citation type="submission" date="2024-04" db="EMBL/GenBank/DDBJ databases">
        <authorList>
            <consortium name="Genoscope - CEA"/>
            <person name="William W."/>
        </authorList>
    </citation>
    <scope>NUCLEOTIDE SEQUENCE [LARGE SCALE GENOMIC DNA]</scope>
</reference>
<dbReference type="PROSITE" id="PS50071">
    <property type="entry name" value="HOMEOBOX_2"/>
    <property type="match status" value="2"/>
</dbReference>
<dbReference type="FunFam" id="1.10.10.60:FF:000169">
    <property type="entry name" value="DNA-binding protein SATB1"/>
    <property type="match status" value="2"/>
</dbReference>
<dbReference type="InterPro" id="IPR001356">
    <property type="entry name" value="HD"/>
</dbReference>
<keyword evidence="5 6" id="KW-0539">Nucleus</keyword>
<dbReference type="FunFam" id="3.10.20.710:FF:000002">
    <property type="entry name" value="Defective proventriculus, isoform A"/>
    <property type="match status" value="1"/>
</dbReference>
<feature type="compositionally biased region" description="Basic and acidic residues" evidence="8">
    <location>
        <begin position="42"/>
        <end position="53"/>
    </location>
</feature>
<feature type="compositionally biased region" description="Polar residues" evidence="8">
    <location>
        <begin position="115"/>
        <end position="141"/>
    </location>
</feature>
<feature type="compositionally biased region" description="Low complexity" evidence="8">
    <location>
        <begin position="198"/>
        <end position="209"/>
    </location>
</feature>
<evidence type="ECO:0000256" key="7">
    <source>
        <dbReference type="RuleBase" id="RU000682"/>
    </source>
</evidence>